<dbReference type="EMBL" id="JBHUFV010000005">
    <property type="protein sequence ID" value="MFD1930788.1"/>
    <property type="molecule type" value="Genomic_DNA"/>
</dbReference>
<name>A0ABW4SN16_9ACTN</name>
<evidence type="ECO:0000313" key="2">
    <source>
        <dbReference type="Proteomes" id="UP001597368"/>
    </source>
</evidence>
<sequence>MAGLEIYFDALEECASKAKGVGNQFKAMADEAPASVGASVFGSLEGFSAKLSKAVNDLEAKIDTETRHAENNLTKVEAAVHKVIENVRKADLPVPRAEQV</sequence>
<keyword evidence="2" id="KW-1185">Reference proteome</keyword>
<comment type="caution">
    <text evidence="1">The sequence shown here is derived from an EMBL/GenBank/DDBJ whole genome shotgun (WGS) entry which is preliminary data.</text>
</comment>
<proteinExistence type="predicted"/>
<organism evidence="1 2">
    <name type="scientific">Nonomuraea mangrovi</name>
    <dbReference type="NCBI Taxonomy" id="2316207"/>
    <lineage>
        <taxon>Bacteria</taxon>
        <taxon>Bacillati</taxon>
        <taxon>Actinomycetota</taxon>
        <taxon>Actinomycetes</taxon>
        <taxon>Streptosporangiales</taxon>
        <taxon>Streptosporangiaceae</taxon>
        <taxon>Nonomuraea</taxon>
    </lineage>
</organism>
<evidence type="ECO:0000313" key="1">
    <source>
        <dbReference type="EMBL" id="MFD1930788.1"/>
    </source>
</evidence>
<gene>
    <name evidence="1" type="ORF">ACFSKW_04770</name>
</gene>
<accession>A0ABW4SN16</accession>
<reference evidence="2" key="1">
    <citation type="journal article" date="2019" name="Int. J. Syst. Evol. Microbiol.">
        <title>The Global Catalogue of Microorganisms (GCM) 10K type strain sequencing project: providing services to taxonomists for standard genome sequencing and annotation.</title>
        <authorList>
            <consortium name="The Broad Institute Genomics Platform"/>
            <consortium name="The Broad Institute Genome Sequencing Center for Infectious Disease"/>
            <person name="Wu L."/>
            <person name="Ma J."/>
        </authorList>
    </citation>
    <scope>NUCLEOTIDE SEQUENCE [LARGE SCALE GENOMIC DNA]</scope>
    <source>
        <strain evidence="2">ICMP 6774ER</strain>
    </source>
</reference>
<protein>
    <submittedName>
        <fullName evidence="1">Uncharacterized protein</fullName>
    </submittedName>
</protein>
<dbReference type="Proteomes" id="UP001597368">
    <property type="component" value="Unassembled WGS sequence"/>
</dbReference>
<dbReference type="RefSeq" id="WP_379569514.1">
    <property type="nucleotide sequence ID" value="NZ_JBHUFV010000005.1"/>
</dbReference>